<dbReference type="PANTHER" id="PTHR48050">
    <property type="entry name" value="STEROL 3-BETA-GLUCOSYLTRANSFERASE"/>
    <property type="match status" value="1"/>
</dbReference>
<feature type="compositionally biased region" description="Low complexity" evidence="2">
    <location>
        <begin position="862"/>
        <end position="883"/>
    </location>
</feature>
<evidence type="ECO:0000259" key="3">
    <source>
        <dbReference type="Pfam" id="PF03033"/>
    </source>
</evidence>
<feature type="compositionally biased region" description="Basic and acidic residues" evidence="2">
    <location>
        <begin position="28"/>
        <end position="42"/>
    </location>
</feature>
<sequence length="1269" mass="138296">MPGLELDKPPSGPIKPDPSDESLQISDTRSEDRPGALVRDADGNIVYPSLVPPDITSPVSPPKTAAADGERPGAKTPDASFVSAPAKTKTEPLESPTSSKKKKDERPSLEGQRRFVTDAPQGFNRSITAIPAFKRAGTNISVLNAALQARREQEETSDSSDSSASEDEHETHEETPGVPLEQKQTSAKEKRRRSDDQYRRFKVGNEQYSTKGKVKRDGRLNITVNDTSNTGYLAKALGTAVKKVVPGAAKVETRRASPSRLSSATTTTSQNARRPKLNIVIMVIGSRGDAQPFLKIGKVLKEQYGHRVRIATHPAFREFVENDSGLEFFSVGGDPSELMAFMVKNPGMIPKLESVKAGDIGRRRAAMAEMFDGFWRACINATDNEKDEANLKMMGHRAPFVADAIIANPPSFAHIHCAEALGIPLHLMFTFPYTPTQAFPHPLASIKKTNVDPGYTNFMSYPLVEMMVWQGLGDLVNDFRVNTLKLDPVSTLWAPGSTYRLHVPYTYLWSPGLVPKPEDWGPEIDIAGFTFLDLASTFKPPQDLVEFLDGGDKPIYIGFGSIVVDDADKFTEMIFEGVKKAGVRALVSKGWGGLGGENTPDNIYMLENTPHDWLFPKVQACVIHGGAGTTAIALKCGLPTFVVPFFGDQHFWGTMIGTAGAGPEAVPYKQLDVDKLAEGIKYCLTDEAREEAQKIAKSIEAEGDGAKNAVKSFHHHLEFSGEESMRCSILSDRVAVWKVKDTSIKLSAVAADILVEKGLLTWRRLRLIRHKEWNDFEGPGEPVTGLAGAMGSAIGEFFTGVGSVPMRIARTSTKRTERKKKKEAKRQQKLTQKKKGAEPKTPKTTGPTNGNSAEYPFPNNASGIQVSDMQQQQSKPQTQNQSLRPPAQTQLTNNSIVTATTPGIENAAEEYGADISKGLEKSGKAIAQAPVDLAMAIAQGFHNAPRLYGDDTVRRPPRVTGIKSGMQAAGHEFVFGIYDGVTGIVRLPVKGAKQDGFGGALGGVAMGFGGLVLKPIAAIVSPFGYTLKGISKQLERRHNPARYVRRARIVQAQRDLLDLSPEERKALSEETYKGYDVMRQLGELVLSENGKRSIAARLHRRPHLHYHDHDDKAKDGNSSGSPGEKLGLELGEWGRGQAFESVELAEKAIAAVKNGEPINAVLGKTRKSLSQDKRAASRGGASTTNKGGSRRLSRHREQHEDEGDEEKTKRIQKQGEEKEENKKKVVGEVQREAAHNASRAVAEDVEGDKVAPNRQDTRPVGVGDDVGYK</sequence>
<dbReference type="InterPro" id="IPR010610">
    <property type="entry name" value="EryCIII-like_C"/>
</dbReference>
<gene>
    <name evidence="5" type="ORF">PG996_000183</name>
</gene>
<dbReference type="EMBL" id="JAQQWM010000001">
    <property type="protein sequence ID" value="KAK8081402.1"/>
    <property type="molecule type" value="Genomic_DNA"/>
</dbReference>
<dbReference type="Gene3D" id="3.40.50.2000">
    <property type="entry name" value="Glycogen Phosphorylase B"/>
    <property type="match status" value="2"/>
</dbReference>
<feature type="compositionally biased region" description="Polar residues" evidence="2">
    <location>
        <begin position="259"/>
        <end position="271"/>
    </location>
</feature>
<comment type="caution">
    <text evidence="5">The sequence shown here is derived from an EMBL/GenBank/DDBJ whole genome shotgun (WGS) entry which is preliminary data.</text>
</comment>
<dbReference type="InterPro" id="IPR050426">
    <property type="entry name" value="Glycosyltransferase_28"/>
</dbReference>
<feature type="compositionally biased region" description="Basic and acidic residues" evidence="2">
    <location>
        <begin position="186"/>
        <end position="199"/>
    </location>
</feature>
<dbReference type="SUPFAM" id="SSF53756">
    <property type="entry name" value="UDP-Glycosyltransferase/glycogen phosphorylase"/>
    <property type="match status" value="1"/>
</dbReference>
<evidence type="ECO:0000259" key="4">
    <source>
        <dbReference type="Pfam" id="PF06722"/>
    </source>
</evidence>
<evidence type="ECO:0000256" key="2">
    <source>
        <dbReference type="SAM" id="MobiDB-lite"/>
    </source>
</evidence>
<accession>A0ABR1WD79</accession>
<evidence type="ECO:0000256" key="1">
    <source>
        <dbReference type="ARBA" id="ARBA00022679"/>
    </source>
</evidence>
<dbReference type="InterPro" id="IPR004276">
    <property type="entry name" value="GlycoTrans_28_N"/>
</dbReference>
<feature type="region of interest" description="Disordered" evidence="2">
    <location>
        <begin position="1163"/>
        <end position="1269"/>
    </location>
</feature>
<feature type="region of interest" description="Disordered" evidence="2">
    <location>
        <begin position="250"/>
        <end position="271"/>
    </location>
</feature>
<feature type="compositionally biased region" description="Basic and acidic residues" evidence="2">
    <location>
        <begin position="1206"/>
        <end position="1234"/>
    </location>
</feature>
<feature type="region of interest" description="Disordered" evidence="2">
    <location>
        <begin position="1"/>
        <end position="124"/>
    </location>
</feature>
<feature type="compositionally biased region" description="Basic and acidic residues" evidence="2">
    <location>
        <begin position="102"/>
        <end position="116"/>
    </location>
</feature>
<name>A0ABR1WD79_9PEZI</name>
<proteinExistence type="predicted"/>
<feature type="region of interest" description="Disordered" evidence="2">
    <location>
        <begin position="1100"/>
        <end position="1128"/>
    </location>
</feature>
<keyword evidence="6" id="KW-1185">Reference proteome</keyword>
<evidence type="ECO:0000313" key="5">
    <source>
        <dbReference type="EMBL" id="KAK8081402.1"/>
    </source>
</evidence>
<feature type="domain" description="Erythromycin biosynthesis protein CIII-like C-terminal" evidence="4">
    <location>
        <begin position="598"/>
        <end position="701"/>
    </location>
</feature>
<feature type="compositionally biased region" description="Low complexity" evidence="2">
    <location>
        <begin position="1118"/>
        <end position="1128"/>
    </location>
</feature>
<keyword evidence="1" id="KW-0808">Transferase</keyword>
<feature type="domain" description="Glycosyltransferase family 28 N-terminal" evidence="3">
    <location>
        <begin position="279"/>
        <end position="440"/>
    </location>
</feature>
<dbReference type="Proteomes" id="UP001446871">
    <property type="component" value="Unassembled WGS sequence"/>
</dbReference>
<dbReference type="InterPro" id="IPR002213">
    <property type="entry name" value="UDP_glucos_trans"/>
</dbReference>
<feature type="compositionally biased region" description="Basic and acidic residues" evidence="2">
    <location>
        <begin position="1105"/>
        <end position="1115"/>
    </location>
</feature>
<feature type="compositionally biased region" description="Basic and acidic residues" evidence="2">
    <location>
        <begin position="1247"/>
        <end position="1257"/>
    </location>
</feature>
<dbReference type="PANTHER" id="PTHR48050:SF5">
    <property type="entry name" value="UDP-GLUCOSE,STEROL TRANSFERASE"/>
    <property type="match status" value="1"/>
</dbReference>
<feature type="compositionally biased region" description="Basic residues" evidence="2">
    <location>
        <begin position="812"/>
        <end position="834"/>
    </location>
</feature>
<feature type="region of interest" description="Disordered" evidence="2">
    <location>
        <begin position="148"/>
        <end position="214"/>
    </location>
</feature>
<dbReference type="CDD" id="cd03784">
    <property type="entry name" value="GT1_Gtf-like"/>
    <property type="match status" value="1"/>
</dbReference>
<dbReference type="Pfam" id="PF06722">
    <property type="entry name" value="EryCIII-like_C"/>
    <property type="match status" value="1"/>
</dbReference>
<protein>
    <submittedName>
        <fullName evidence="5">CHIP6</fullName>
    </submittedName>
</protein>
<organism evidence="5 6">
    <name type="scientific">Apiospora saccharicola</name>
    <dbReference type="NCBI Taxonomy" id="335842"/>
    <lineage>
        <taxon>Eukaryota</taxon>
        <taxon>Fungi</taxon>
        <taxon>Dikarya</taxon>
        <taxon>Ascomycota</taxon>
        <taxon>Pezizomycotina</taxon>
        <taxon>Sordariomycetes</taxon>
        <taxon>Xylariomycetidae</taxon>
        <taxon>Amphisphaeriales</taxon>
        <taxon>Apiosporaceae</taxon>
        <taxon>Apiospora</taxon>
    </lineage>
</organism>
<reference evidence="5 6" key="1">
    <citation type="submission" date="2023-01" db="EMBL/GenBank/DDBJ databases">
        <title>Analysis of 21 Apiospora genomes using comparative genomics revels a genus with tremendous synthesis potential of carbohydrate active enzymes and secondary metabolites.</title>
        <authorList>
            <person name="Sorensen T."/>
        </authorList>
    </citation>
    <scope>NUCLEOTIDE SEQUENCE [LARGE SCALE GENOMIC DNA]</scope>
    <source>
        <strain evidence="5 6">CBS 83171</strain>
    </source>
</reference>
<evidence type="ECO:0000313" key="6">
    <source>
        <dbReference type="Proteomes" id="UP001446871"/>
    </source>
</evidence>
<dbReference type="Pfam" id="PF03033">
    <property type="entry name" value="Glyco_transf_28"/>
    <property type="match status" value="1"/>
</dbReference>
<feature type="region of interest" description="Disordered" evidence="2">
    <location>
        <begin position="808"/>
        <end position="893"/>
    </location>
</feature>